<keyword evidence="3" id="KW-0560">Oxidoreductase</keyword>
<evidence type="ECO:0000259" key="6">
    <source>
        <dbReference type="Pfam" id="PF00296"/>
    </source>
</evidence>
<feature type="domain" description="Luciferase-like" evidence="6">
    <location>
        <begin position="20"/>
        <end position="382"/>
    </location>
</feature>
<reference evidence="7 8" key="1">
    <citation type="submission" date="2017-04" db="EMBL/GenBank/DDBJ databases">
        <authorList>
            <person name="Varghese N."/>
            <person name="Submissions S."/>
        </authorList>
    </citation>
    <scope>NUCLEOTIDE SEQUENCE [LARGE SCALE GENOMIC DNA]</scope>
    <source>
        <strain evidence="7 8">J3</strain>
    </source>
</reference>
<dbReference type="RefSeq" id="WP_085469535.1">
    <property type="nucleotide sequence ID" value="NZ_FXAV01000008.1"/>
</dbReference>
<dbReference type="InterPro" id="IPR051260">
    <property type="entry name" value="Diverse_substr_monoxygenases"/>
</dbReference>
<accession>A0ABY1MCL2</accession>
<dbReference type="InterPro" id="IPR011251">
    <property type="entry name" value="Luciferase-like_dom"/>
</dbReference>
<keyword evidence="2" id="KW-0288">FMN</keyword>
<dbReference type="InterPro" id="IPR016215">
    <property type="entry name" value="NTA_MOA"/>
</dbReference>
<keyword evidence="1" id="KW-0285">Flavoprotein</keyword>
<evidence type="ECO:0000256" key="3">
    <source>
        <dbReference type="ARBA" id="ARBA00023002"/>
    </source>
</evidence>
<dbReference type="Proteomes" id="UP000193566">
    <property type="component" value="Unassembled WGS sequence"/>
</dbReference>
<proteinExistence type="inferred from homology"/>
<evidence type="ECO:0000256" key="2">
    <source>
        <dbReference type="ARBA" id="ARBA00022643"/>
    </source>
</evidence>
<sequence length="430" mass="47159">MFHLGWFLTTGFGVYGWNQPWSGNVAADVGRPELFVDTARALERAGFDYMMFEDSSVLPDIYQGTFESSVSAGQAVRMDPLPLMPLVAQATKKIGLIATVATTFYPPFLAARLYQTLDHLTQGRIGVNIVTASPHKAAQNYGLEKHIDHDKRYEMADEWMQAVTALWNTWEKGALQLDTETGVFADHTKIKPANFEGEFYRTRGPLNLPPGPQHRPVVCQAGGSPAGRDLGAAHADTIVSAVVGAEAMKAYRDDISQRMIDHGRKPDDVKVLYLVSPIIAETDAEAKEKQAQMRAAQAANISGNLAAMSYFTSMDFSKFDLDAPMPDLSGNNGHQSTMADFAKSGRTLREIAANHRTVESVELVGSPATIADQMEEVMDYAGGDGFLIAAPVTRKNVTEIADGLAPVLRRRGLIRSDYTHNTFRENLLEF</sequence>
<gene>
    <name evidence="7" type="ORF">SAMN02745947_03158</name>
</gene>
<dbReference type="Gene3D" id="3.20.20.30">
    <property type="entry name" value="Luciferase-like domain"/>
    <property type="match status" value="1"/>
</dbReference>
<name>A0ABY1MCL2_RHORH</name>
<dbReference type="Pfam" id="PF00296">
    <property type="entry name" value="Bac_luciferase"/>
    <property type="match status" value="1"/>
</dbReference>
<evidence type="ECO:0000256" key="4">
    <source>
        <dbReference type="ARBA" id="ARBA00023033"/>
    </source>
</evidence>
<dbReference type="PANTHER" id="PTHR30011:SF16">
    <property type="entry name" value="C2H2 FINGER DOMAIN TRANSCRIPTION FACTOR (EUROFUNG)-RELATED"/>
    <property type="match status" value="1"/>
</dbReference>
<keyword evidence="4 7" id="KW-0503">Monooxygenase</keyword>
<organism evidence="7 8">
    <name type="scientific">Rhodococcus rhodochrous J3</name>
    <dbReference type="NCBI Taxonomy" id="903528"/>
    <lineage>
        <taxon>Bacteria</taxon>
        <taxon>Bacillati</taxon>
        <taxon>Actinomycetota</taxon>
        <taxon>Actinomycetes</taxon>
        <taxon>Mycobacteriales</taxon>
        <taxon>Nocardiaceae</taxon>
        <taxon>Rhodococcus</taxon>
    </lineage>
</organism>
<evidence type="ECO:0000313" key="7">
    <source>
        <dbReference type="EMBL" id="SMG45190.1"/>
    </source>
</evidence>
<dbReference type="GO" id="GO:0004497">
    <property type="term" value="F:monooxygenase activity"/>
    <property type="evidence" value="ECO:0007669"/>
    <property type="project" value="UniProtKB-KW"/>
</dbReference>
<evidence type="ECO:0000256" key="5">
    <source>
        <dbReference type="ARBA" id="ARBA00033748"/>
    </source>
</evidence>
<comment type="caution">
    <text evidence="7">The sequence shown here is derived from an EMBL/GenBank/DDBJ whole genome shotgun (WGS) entry which is preliminary data.</text>
</comment>
<dbReference type="SUPFAM" id="SSF51679">
    <property type="entry name" value="Bacterial luciferase-like"/>
    <property type="match status" value="1"/>
</dbReference>
<dbReference type="InterPro" id="IPR036661">
    <property type="entry name" value="Luciferase-like_sf"/>
</dbReference>
<dbReference type="PIRSF" id="PIRSF000337">
    <property type="entry name" value="NTA_MOA"/>
    <property type="match status" value="1"/>
</dbReference>
<dbReference type="PANTHER" id="PTHR30011">
    <property type="entry name" value="ALKANESULFONATE MONOOXYGENASE-RELATED"/>
    <property type="match status" value="1"/>
</dbReference>
<keyword evidence="8" id="KW-1185">Reference proteome</keyword>
<dbReference type="EMBL" id="FXAV01000008">
    <property type="protein sequence ID" value="SMG45190.1"/>
    <property type="molecule type" value="Genomic_DNA"/>
</dbReference>
<evidence type="ECO:0000313" key="8">
    <source>
        <dbReference type="Proteomes" id="UP000193566"/>
    </source>
</evidence>
<dbReference type="NCBIfam" id="TIGR03860">
    <property type="entry name" value="FMN_nitrolo"/>
    <property type="match status" value="1"/>
</dbReference>
<protein>
    <submittedName>
        <fullName evidence="7">FMN-dependent oxidoreductase, nitrilotriacetate monooxygenase family</fullName>
    </submittedName>
</protein>
<comment type="similarity">
    <text evidence="5">Belongs to the NtaA/SnaA/DszA monooxygenase family.</text>
</comment>
<evidence type="ECO:0000256" key="1">
    <source>
        <dbReference type="ARBA" id="ARBA00022630"/>
    </source>
</evidence>